<feature type="domain" description="Peptidase A1" evidence="16">
    <location>
        <begin position="90"/>
        <end position="396"/>
    </location>
</feature>
<reference evidence="17 18" key="1">
    <citation type="submission" date="2016-04" db="EMBL/GenBank/DDBJ databases">
        <title>Draft genome of Fonsecaea erecta CBS 125763.</title>
        <authorList>
            <person name="Weiss V.A."/>
            <person name="Vicente V.A."/>
            <person name="Raittz R.T."/>
            <person name="Moreno L.F."/>
            <person name="De Souza E.M."/>
            <person name="Pedrosa F.O."/>
            <person name="Steffens M.B."/>
            <person name="Faoro H."/>
            <person name="Tadra-Sfeir M.Z."/>
            <person name="Najafzadeh M.J."/>
            <person name="Felipe M.S."/>
            <person name="Teixeira M."/>
            <person name="Sun J."/>
            <person name="Xi L."/>
            <person name="Gomes R."/>
            <person name="De Azevedo C.M."/>
            <person name="Salgado C.G."/>
            <person name="Da Silva M.B."/>
            <person name="Nascimento M.F."/>
            <person name="Queiroz-Telles F."/>
            <person name="Attili D.S."/>
            <person name="Gorbushina A."/>
        </authorList>
    </citation>
    <scope>NUCLEOTIDE SEQUENCE [LARGE SCALE GENOMIC DNA]</scope>
    <source>
        <strain evidence="17 18">CBS 125763</strain>
    </source>
</reference>
<evidence type="ECO:0000256" key="12">
    <source>
        <dbReference type="PIRSR" id="PIRSR601461-2"/>
    </source>
</evidence>
<keyword evidence="6 13" id="KW-0064">Aspartyl protease</keyword>
<evidence type="ECO:0000256" key="6">
    <source>
        <dbReference type="ARBA" id="ARBA00022750"/>
    </source>
</evidence>
<dbReference type="GeneID" id="30015567"/>
<keyword evidence="10" id="KW-0449">Lipoprotein</keyword>
<keyword evidence="8" id="KW-0472">Membrane</keyword>
<feature type="region of interest" description="Disordered" evidence="14">
    <location>
        <begin position="440"/>
        <end position="503"/>
    </location>
</feature>
<protein>
    <recommendedName>
        <fullName evidence="16">Peptidase A1 domain-containing protein</fullName>
    </recommendedName>
</protein>
<gene>
    <name evidence="17" type="ORF">AYL99_11399</name>
</gene>
<evidence type="ECO:0000256" key="2">
    <source>
        <dbReference type="ARBA" id="ARBA00007447"/>
    </source>
</evidence>
<dbReference type="SUPFAM" id="SSF50630">
    <property type="entry name" value="Acid proteases"/>
    <property type="match status" value="1"/>
</dbReference>
<evidence type="ECO:0000259" key="16">
    <source>
        <dbReference type="PROSITE" id="PS51767"/>
    </source>
</evidence>
<comment type="similarity">
    <text evidence="2 13">Belongs to the peptidase A1 family.</text>
</comment>
<keyword evidence="4 13" id="KW-0645">Protease</keyword>
<keyword evidence="18" id="KW-1185">Reference proteome</keyword>
<name>A0A178Z3E7_9EURO</name>
<dbReference type="OrthoDB" id="28208at2759"/>
<dbReference type="FunFam" id="2.40.70.10:FF:000060">
    <property type="entry name" value="Aspartic-type endopeptidase ctsD"/>
    <property type="match status" value="1"/>
</dbReference>
<keyword evidence="9" id="KW-0325">Glycoprotein</keyword>
<dbReference type="InterPro" id="IPR033121">
    <property type="entry name" value="PEPTIDASE_A1"/>
</dbReference>
<feature type="signal peptide" evidence="15">
    <location>
        <begin position="1"/>
        <end position="17"/>
    </location>
</feature>
<dbReference type="CDD" id="cd05471">
    <property type="entry name" value="pepsin_like"/>
    <property type="match status" value="1"/>
</dbReference>
<dbReference type="FunFam" id="2.40.70.10:FF:000085">
    <property type="entry name" value="Aspartic-type endopeptidase (CtsD), putative"/>
    <property type="match status" value="1"/>
</dbReference>
<dbReference type="PANTHER" id="PTHR47966">
    <property type="entry name" value="BETA-SITE APP-CLEAVING ENZYME, ISOFORM A-RELATED"/>
    <property type="match status" value="1"/>
</dbReference>
<dbReference type="PROSITE" id="PS51767">
    <property type="entry name" value="PEPTIDASE_A1"/>
    <property type="match status" value="1"/>
</dbReference>
<feature type="compositionally biased region" description="Low complexity" evidence="14">
    <location>
        <begin position="408"/>
        <end position="425"/>
    </location>
</feature>
<evidence type="ECO:0000256" key="5">
    <source>
        <dbReference type="ARBA" id="ARBA00022729"/>
    </source>
</evidence>
<organism evidence="17 18">
    <name type="scientific">Fonsecaea erecta</name>
    <dbReference type="NCBI Taxonomy" id="1367422"/>
    <lineage>
        <taxon>Eukaryota</taxon>
        <taxon>Fungi</taxon>
        <taxon>Dikarya</taxon>
        <taxon>Ascomycota</taxon>
        <taxon>Pezizomycotina</taxon>
        <taxon>Eurotiomycetes</taxon>
        <taxon>Chaetothyriomycetidae</taxon>
        <taxon>Chaetothyriales</taxon>
        <taxon>Herpotrichiellaceae</taxon>
        <taxon>Fonsecaea</taxon>
    </lineage>
</organism>
<dbReference type="InterPro" id="IPR001969">
    <property type="entry name" value="Aspartic_peptidase_AS"/>
</dbReference>
<dbReference type="InterPro" id="IPR001461">
    <property type="entry name" value="Aspartic_peptidase_A1"/>
</dbReference>
<feature type="active site" evidence="11">
    <location>
        <position position="108"/>
    </location>
</feature>
<evidence type="ECO:0000256" key="9">
    <source>
        <dbReference type="ARBA" id="ARBA00023180"/>
    </source>
</evidence>
<feature type="chain" id="PRO_5008098258" description="Peptidase A1 domain-containing protein" evidence="15">
    <location>
        <begin position="18"/>
        <end position="521"/>
    </location>
</feature>
<dbReference type="Pfam" id="PF00026">
    <property type="entry name" value="Asp"/>
    <property type="match status" value="1"/>
</dbReference>
<evidence type="ECO:0000256" key="15">
    <source>
        <dbReference type="SAM" id="SignalP"/>
    </source>
</evidence>
<dbReference type="PANTHER" id="PTHR47966:SF75">
    <property type="entry name" value="ENDOPEPTIDASE (CTSD), PUTATIVE (AFU_ORTHOLOGUE AFUA_4G07040)-RELATED"/>
    <property type="match status" value="1"/>
</dbReference>
<evidence type="ECO:0000256" key="13">
    <source>
        <dbReference type="RuleBase" id="RU000454"/>
    </source>
</evidence>
<evidence type="ECO:0000313" key="17">
    <source>
        <dbReference type="EMBL" id="OAP54298.1"/>
    </source>
</evidence>
<dbReference type="EMBL" id="LVYI01000014">
    <property type="protein sequence ID" value="OAP54298.1"/>
    <property type="molecule type" value="Genomic_DNA"/>
</dbReference>
<dbReference type="RefSeq" id="XP_018687665.1">
    <property type="nucleotide sequence ID" value="XM_018842905.1"/>
</dbReference>
<evidence type="ECO:0000313" key="18">
    <source>
        <dbReference type="Proteomes" id="UP000078343"/>
    </source>
</evidence>
<dbReference type="GO" id="GO:0005886">
    <property type="term" value="C:plasma membrane"/>
    <property type="evidence" value="ECO:0007669"/>
    <property type="project" value="UniProtKB-SubCell"/>
</dbReference>
<keyword evidence="7 13" id="KW-0378">Hydrolase</keyword>
<dbReference type="InterPro" id="IPR034164">
    <property type="entry name" value="Pepsin-like_dom"/>
</dbReference>
<dbReference type="GO" id="GO:0004190">
    <property type="term" value="F:aspartic-type endopeptidase activity"/>
    <property type="evidence" value="ECO:0007669"/>
    <property type="project" value="UniProtKB-KW"/>
</dbReference>
<dbReference type="PRINTS" id="PR00792">
    <property type="entry name" value="PEPSIN"/>
</dbReference>
<feature type="compositionally biased region" description="Polar residues" evidence="14">
    <location>
        <begin position="443"/>
        <end position="473"/>
    </location>
</feature>
<dbReference type="InterPro" id="IPR021109">
    <property type="entry name" value="Peptidase_aspartic_dom_sf"/>
</dbReference>
<dbReference type="GO" id="GO:0006508">
    <property type="term" value="P:proteolysis"/>
    <property type="evidence" value="ECO:0007669"/>
    <property type="project" value="UniProtKB-KW"/>
</dbReference>
<accession>A0A178Z3E7</accession>
<dbReference type="PROSITE" id="PS00141">
    <property type="entry name" value="ASP_PROTEASE"/>
    <property type="match status" value="1"/>
</dbReference>
<comment type="caution">
    <text evidence="17">The sequence shown here is derived from an EMBL/GenBank/DDBJ whole genome shotgun (WGS) entry which is preliminary data.</text>
</comment>
<dbReference type="Gene3D" id="2.40.70.10">
    <property type="entry name" value="Acid Proteases"/>
    <property type="match status" value="2"/>
</dbReference>
<proteinExistence type="inferred from homology"/>
<dbReference type="Proteomes" id="UP000078343">
    <property type="component" value="Unassembled WGS sequence"/>
</dbReference>
<evidence type="ECO:0000256" key="3">
    <source>
        <dbReference type="ARBA" id="ARBA00022475"/>
    </source>
</evidence>
<evidence type="ECO:0000256" key="14">
    <source>
        <dbReference type="SAM" id="MobiDB-lite"/>
    </source>
</evidence>
<comment type="subcellular location">
    <subcellularLocation>
        <location evidence="1">Cell membrane</location>
    </subcellularLocation>
</comment>
<feature type="active site" evidence="11">
    <location>
        <position position="290"/>
    </location>
</feature>
<evidence type="ECO:0000256" key="10">
    <source>
        <dbReference type="ARBA" id="ARBA00023288"/>
    </source>
</evidence>
<evidence type="ECO:0000256" key="7">
    <source>
        <dbReference type="ARBA" id="ARBA00022801"/>
    </source>
</evidence>
<dbReference type="AlphaFoldDB" id="A0A178Z3E7"/>
<evidence type="ECO:0000256" key="4">
    <source>
        <dbReference type="ARBA" id="ARBA00022670"/>
    </source>
</evidence>
<evidence type="ECO:0000256" key="1">
    <source>
        <dbReference type="ARBA" id="ARBA00004236"/>
    </source>
</evidence>
<evidence type="ECO:0000256" key="8">
    <source>
        <dbReference type="ARBA" id="ARBA00023136"/>
    </source>
</evidence>
<feature type="compositionally biased region" description="Low complexity" evidence="14">
    <location>
        <begin position="477"/>
        <end position="497"/>
    </location>
</feature>
<dbReference type="STRING" id="1367422.A0A178Z3E7"/>
<keyword evidence="5 15" id="KW-0732">Signal</keyword>
<feature type="region of interest" description="Disordered" evidence="14">
    <location>
        <begin position="399"/>
        <end position="425"/>
    </location>
</feature>
<feature type="disulfide bond" evidence="12">
    <location>
        <begin position="121"/>
        <end position="126"/>
    </location>
</feature>
<keyword evidence="12" id="KW-1015">Disulfide bond</keyword>
<sequence>MHSRWLSLPLLSTCVSAFYPYHTGDGGNENSKRFIALSPERLHDGDSAVVTIDIKKGMVKRNNVFSVVNSSAPNVPNAMAINEDGDDYTYFSTMKFGSKGQEMYMLIDSGSANTWVMGSNCKSDACQIHNTYGSEDSSTLQTTTQTWSMTYGTGEVEGVVVKDTVQLANYTVELGFGLASSASDDFNNYPMDGILGLGRPASDALGSPTIMQVLNEKGQLSANILGVHLQRSSDGTNDGQITFGGIDSSKFNGKLSYSKTLNTNSWQIAASDAGVDGKSVGFQSKTAMVDTGTSYILLPPSDAAALHQLIPGSSANGETYTIPCSSSANVFFTISGFQYSVSPKDYVGKPSGSSGSCQSNIIGHQAFGPNDWILGDVFLKNVYTVLDFDNARVGFGTISGAVPVNDNTATTSRSTTSATSSAHLSASTVSPVSTTSIAATASKPQTTMATSITSKPNNPTSTAGADAPATSSPDAGDSSPFGESSDSGSSSPSSSSSAAAATRPSRLAPLMAFAFMAGCIL</sequence>
<evidence type="ECO:0000256" key="11">
    <source>
        <dbReference type="PIRSR" id="PIRSR601461-1"/>
    </source>
</evidence>
<keyword evidence="3" id="KW-1003">Cell membrane</keyword>